<evidence type="ECO:0000313" key="3">
    <source>
        <dbReference type="EMBL" id="AGW15174.1"/>
    </source>
</evidence>
<keyword evidence="4" id="KW-1185">Reference proteome</keyword>
<dbReference type="HOGENOM" id="CLU_013951_0_0_7"/>
<dbReference type="Pfam" id="PF04168">
    <property type="entry name" value="Alpha-E"/>
    <property type="match status" value="1"/>
</dbReference>
<proteinExistence type="predicted"/>
<sequence length="865" mass="97084">MQPAPAAPAPPLPPGVDRLLALDELRAPDGSLHPHWSAFLASLERMGPDEVGRRRLDIRRLLRENGVTFHVHGDPSGRHRPWELDLVPWVIAPADWEQLEAGLTQRAMVLDLLFKDLYGPRMLLRERVVPAEAVFSHPGFLRTCDKMHHRGERQLVFHSADCCRDPDGRFRVLRDFTQSPTGSGYALENRTVLARVLPDVFRDCNVERISHFFRAMRDTLARLAPRRRDDPRIVLLTPGPEHETYFEHAYLAAYLGYTLVQGEDLTVRDGAVWLKSIGGLEPVDVILRRVTDVLCDPLELQEDSRHGVAGLVEAVRLQHVAVANPLGSGVLENPGLAACLDRVCRRLLGEDLLLPGPRTWWCGTAEDKRYIFEHLDSLKILPIAPQHGAPVDGWRLSRAERQALQRRMAAAPFLFAAQEPLEPSAAPSLPETEHAPLLSRPVVVRTFLTAKDDGYMVMPGGLTRSVGNEHGAADEPLQELSQELSKDTWVRARARAQHVSLWTSSDVVREPWAVDNVLPSLAAENLFWVGRYLERATACARLLRVLANLFNHSDTLGPETERECLPHLLQALANLTGGPLPASPEELSQWSEQELRALALDPQLGGSLSRTLRLLASNAYAVRDRWSADTWRVIDAIQEHAEALAGYSPLQEHAGMERLQAILDLLLTSLIAFTGYTMESMTRAVGWVLLDTGRRMERGLMLIGMLQGALAPHTPQQLSESVAQQLMEMTLSTLESLITYRRRYRSQLRLEQTLDLLLLDETNPRSLAFQLEQLRSHMQALPRPRRSSRTSPEERLALEAYASLKRMDALELARYSTRTRRHEVLHTFLADQFRLLAAMSDAISLSFFSHAGGPTPLARRRATTL</sequence>
<dbReference type="Gene3D" id="3.30.1490.270">
    <property type="match status" value="1"/>
</dbReference>
<dbReference type="EMBL" id="CP006585">
    <property type="protein sequence ID" value="AGW15174.1"/>
    <property type="molecule type" value="Genomic_DNA"/>
</dbReference>
<organism evidence="3 4">
    <name type="scientific">Megalodesulfovibrio gigas (strain ATCC 19364 / DSM 1382 / NCIMB 9332 / VKM B-1759)</name>
    <name type="common">Desulfovibrio gigas</name>
    <dbReference type="NCBI Taxonomy" id="1121448"/>
    <lineage>
        <taxon>Bacteria</taxon>
        <taxon>Pseudomonadati</taxon>
        <taxon>Thermodesulfobacteriota</taxon>
        <taxon>Desulfovibrionia</taxon>
        <taxon>Desulfovibrionales</taxon>
        <taxon>Desulfovibrionaceae</taxon>
        <taxon>Megalodesulfovibrio</taxon>
    </lineage>
</organism>
<dbReference type="InterPro" id="IPR025841">
    <property type="entry name" value="CP_ATPgrasp_2"/>
</dbReference>
<dbReference type="eggNOG" id="COG2308">
    <property type="taxonomic scope" value="Bacteria"/>
</dbReference>
<dbReference type="Pfam" id="PF14403">
    <property type="entry name" value="CP_ATPgrasp_2"/>
    <property type="match status" value="1"/>
</dbReference>
<dbReference type="InterPro" id="IPR007296">
    <property type="entry name" value="DUF403"/>
</dbReference>
<evidence type="ECO:0000259" key="1">
    <source>
        <dbReference type="Pfam" id="PF04168"/>
    </source>
</evidence>
<reference evidence="3 4" key="1">
    <citation type="journal article" date="2013" name="J. Bacteriol.">
        <title>Roles of HynAB and Ech, the only two hydrogenases found in the model sulfate reducer Desulfovibrio gigas.</title>
        <authorList>
            <person name="Morais-Silva F.O."/>
            <person name="Santos C.I."/>
            <person name="Rodrigues R."/>
            <person name="Pereira I.A."/>
            <person name="Rodrigues-Pousada C."/>
        </authorList>
    </citation>
    <scope>NUCLEOTIDE SEQUENCE [LARGE SCALE GENOMIC DNA]</scope>
    <source>
        <strain evidence="4">ATCC 19364 / DSM 1382 / NCIMB 9332 / VKM B-1759</strain>
    </source>
</reference>
<reference evidence="4" key="2">
    <citation type="submission" date="2013-07" db="EMBL/GenBank/DDBJ databases">
        <authorList>
            <person name="Morais-Silva F.O."/>
            <person name="Rezende A.M."/>
            <person name="Pimentel C."/>
            <person name="Resende D.M."/>
            <person name="Santos C.I."/>
            <person name="Clemente C."/>
            <person name="de Oliveira L.M."/>
            <person name="da Silva S.M."/>
            <person name="Costa D.A."/>
            <person name="Varela-Raposo A."/>
            <person name="Horacio E.C.A."/>
            <person name="Matos M."/>
            <person name="Flores O."/>
            <person name="Ruiz J.C."/>
            <person name="Rodrigues-Pousada C."/>
        </authorList>
    </citation>
    <scope>NUCLEOTIDE SEQUENCE [LARGE SCALE GENOMIC DNA]</scope>
    <source>
        <strain evidence="4">ATCC 19364 / DSM 1382 / NCIMB 9332 / VKM B-1759</strain>
    </source>
</reference>
<accession>T2GG29</accession>
<evidence type="ECO:0000313" key="4">
    <source>
        <dbReference type="Proteomes" id="UP000016587"/>
    </source>
</evidence>
<dbReference type="Proteomes" id="UP000016587">
    <property type="component" value="Chromosome"/>
</dbReference>
<dbReference type="PANTHER" id="PTHR34595:SF2">
    <property type="entry name" value="BLR2978 PROTEIN"/>
    <property type="match status" value="1"/>
</dbReference>
<dbReference type="PANTHER" id="PTHR34595">
    <property type="entry name" value="BLR5612 PROTEIN"/>
    <property type="match status" value="1"/>
</dbReference>
<dbReference type="STRING" id="1121448.DGI_3497"/>
<feature type="domain" description="DUF403" evidence="1">
    <location>
        <begin position="518"/>
        <end position="848"/>
    </location>
</feature>
<evidence type="ECO:0000259" key="2">
    <source>
        <dbReference type="Pfam" id="PF14403"/>
    </source>
</evidence>
<dbReference type="eggNOG" id="COG2307">
    <property type="taxonomic scope" value="Bacteria"/>
</dbReference>
<dbReference type="InterPro" id="IPR051680">
    <property type="entry name" value="ATP-dep_Glu-Cys_Ligase-2"/>
</dbReference>
<feature type="domain" description="Circularly permuted ATP-grasp type 2" evidence="2">
    <location>
        <begin position="88"/>
        <end position="464"/>
    </location>
</feature>
<name>T2GG29_MEGG1</name>
<dbReference type="KEGG" id="dgg:DGI_3497"/>
<dbReference type="AlphaFoldDB" id="T2GG29"/>
<dbReference type="PATRIC" id="fig|1121448.10.peg.3447"/>
<protein>
    <submittedName>
        <fullName evidence="3">Uncharacterized protein</fullName>
    </submittedName>
</protein>
<gene>
    <name evidence="3" type="ORF">DGI_3497</name>
</gene>
<dbReference type="Gene3D" id="3.40.50.11290">
    <property type="match status" value="1"/>
</dbReference>
<dbReference type="SUPFAM" id="SSF56059">
    <property type="entry name" value="Glutathione synthetase ATP-binding domain-like"/>
    <property type="match status" value="1"/>
</dbReference>